<proteinExistence type="predicted"/>
<keyword evidence="2" id="KW-0472">Membrane</keyword>
<dbReference type="Proteomes" id="UP000252530">
    <property type="component" value="Unassembled WGS sequence"/>
</dbReference>
<gene>
    <name evidence="3" type="ORF">CRD60_06260</name>
</gene>
<dbReference type="EMBL" id="PDCG01000005">
    <property type="protein sequence ID" value="RBP97589.1"/>
    <property type="molecule type" value="Genomic_DNA"/>
</dbReference>
<sequence>MSQEHIDHIRLLRHQAVGRRRNIAIALLGLTVLLLVLAPTLQFSPLFALIPTAALAAVLVLGAHASRQARQWEGKVAQARREHRIRPASGSAAQVDSSERMDAVSRAENLKSRDDDGVPTGVMEQREIRRALLETRKVQEQALARHKAQQSKRGEGTADKGYDQSLPSASKTAESANTATVRSDAKDAAGTQAQASQATSVVTAKSAAGDRATHDDATTELQEIHPAQAIDAFDIAARQDLISFSMGAPRNGVETKVEAPESLEIKSTKQVAKAQPVEKQEDAAKSQAQVETEVHESEGAAMEDSLYEAESFHEAEIEADVEAPEATSDSLSVGLDAILARRGA</sequence>
<evidence type="ECO:0000313" key="4">
    <source>
        <dbReference type="Proteomes" id="UP000252530"/>
    </source>
</evidence>
<accession>A0A366K7D3</accession>
<comment type="caution">
    <text evidence="3">The sequence shown here is derived from an EMBL/GenBank/DDBJ whole genome shotgun (WGS) entry which is preliminary data.</text>
</comment>
<dbReference type="AlphaFoldDB" id="A0A366K7D3"/>
<keyword evidence="4" id="KW-1185">Reference proteome</keyword>
<feature type="region of interest" description="Disordered" evidence="1">
    <location>
        <begin position="78"/>
        <end position="123"/>
    </location>
</feature>
<feature type="region of interest" description="Disordered" evidence="1">
    <location>
        <begin position="267"/>
        <end position="335"/>
    </location>
</feature>
<evidence type="ECO:0000256" key="2">
    <source>
        <dbReference type="SAM" id="Phobius"/>
    </source>
</evidence>
<evidence type="ECO:0000313" key="3">
    <source>
        <dbReference type="EMBL" id="RBP97589.1"/>
    </source>
</evidence>
<protein>
    <submittedName>
        <fullName evidence="3">Uncharacterized protein</fullName>
    </submittedName>
</protein>
<reference evidence="3 4" key="1">
    <citation type="submission" date="2017-10" db="EMBL/GenBank/DDBJ databases">
        <title>Bifidobacterium xylocopum sp. nov. and Bifidobacterium aemilianum sp. nov., from the carpenter bee (Xylocopa violacea) digestive tract.</title>
        <authorList>
            <person name="Alberoni D."/>
            <person name="Baffoni L."/>
            <person name="Di Gioia D."/>
            <person name="Gaggia F."/>
            <person name="Biavati B."/>
        </authorList>
    </citation>
    <scope>NUCLEOTIDE SEQUENCE [LARGE SCALE GENOMIC DNA]</scope>
    <source>
        <strain evidence="3 4">XV10</strain>
    </source>
</reference>
<feature type="compositionally biased region" description="Polar residues" evidence="1">
    <location>
        <begin position="165"/>
        <end position="181"/>
    </location>
</feature>
<organism evidence="3 4">
    <name type="scientific">Bifidobacterium aemilianum</name>
    <dbReference type="NCBI Taxonomy" id="2493120"/>
    <lineage>
        <taxon>Bacteria</taxon>
        <taxon>Bacillati</taxon>
        <taxon>Actinomycetota</taxon>
        <taxon>Actinomycetes</taxon>
        <taxon>Bifidobacteriales</taxon>
        <taxon>Bifidobacteriaceae</taxon>
        <taxon>Bifidobacterium</taxon>
    </lineage>
</organism>
<feature type="region of interest" description="Disordered" evidence="1">
    <location>
        <begin position="139"/>
        <end position="216"/>
    </location>
</feature>
<feature type="compositionally biased region" description="Basic and acidic residues" evidence="1">
    <location>
        <begin position="97"/>
        <end position="116"/>
    </location>
</feature>
<feature type="compositionally biased region" description="Low complexity" evidence="1">
    <location>
        <begin position="188"/>
        <end position="204"/>
    </location>
</feature>
<evidence type="ECO:0000256" key="1">
    <source>
        <dbReference type="SAM" id="MobiDB-lite"/>
    </source>
</evidence>
<feature type="transmembrane region" description="Helical" evidence="2">
    <location>
        <begin position="46"/>
        <end position="65"/>
    </location>
</feature>
<feature type="transmembrane region" description="Helical" evidence="2">
    <location>
        <begin position="21"/>
        <end position="40"/>
    </location>
</feature>
<name>A0A366K7D3_9BIFI</name>
<keyword evidence="2" id="KW-1133">Transmembrane helix</keyword>
<feature type="compositionally biased region" description="Basic and acidic residues" evidence="1">
    <location>
        <begin position="152"/>
        <end position="162"/>
    </location>
</feature>
<keyword evidence="2" id="KW-0812">Transmembrane</keyword>